<keyword evidence="2" id="KW-1185">Reference proteome</keyword>
<evidence type="ECO:0000313" key="2">
    <source>
        <dbReference type="Proteomes" id="UP000294588"/>
    </source>
</evidence>
<dbReference type="EC" id="2.1.1.190" evidence="1"/>
<evidence type="ECO:0000313" key="1">
    <source>
        <dbReference type="EMBL" id="TDF72832.1"/>
    </source>
</evidence>
<accession>A0AC61QIN8</accession>
<sequence>MEKIAAGGFGIGYGEGKTIFVPYTVIGDVVEVQLVTRKKDVAFAKVQKYITRGPGTIEPPCPSFGPPFFCGGCDWLNLSYETQLKYKTELVREQIQSLKPGIDIPETIASPVTQYYRNKAFMPVGKGKNGLEFGIYERWSHKIVPHKTCFLHPPEFDLIAHRCLELMDNAKVQPYDETSHIGTLRHIGFRCSKDKKQILMILVTRSAKLPFSNLLVKKLTSEFPQLSGIVQNINREKGNVILGNEEKILYGNPYINEEINNLKFRIHYKSFWQVNSAMLQLIIKNINGKVQPEDTVLDTFSGIGVLGLSLAAKVREVFCIEESYDAIEDGKFNCQLNNISNVTFLNGKTEDTLPVILNSPEKYTSKIPEVIILDPPRTGVQKSVLEEIIKAQLSHILYLSCSPITLRRDLNILLESGLYEIISIHPFDMFPQTWHIETLVELKYKK</sequence>
<dbReference type="Proteomes" id="UP000294588">
    <property type="component" value="Unassembled WGS sequence"/>
</dbReference>
<reference evidence="1" key="1">
    <citation type="submission" date="2019-03" db="EMBL/GenBank/DDBJ databases">
        <title>Candidatus Syntrophosphaera thermopropionivorans: a novel player in syntrophic propionate oxidation during anaerobic digestion.</title>
        <authorList>
            <person name="Dyksma S."/>
        </authorList>
    </citation>
    <scope>NUCLEOTIDE SEQUENCE</scope>
    <source>
        <strain evidence="1">W5</strain>
    </source>
</reference>
<dbReference type="EMBL" id="SMOG01000014">
    <property type="protein sequence ID" value="TDF72832.1"/>
    <property type="molecule type" value="Genomic_DNA"/>
</dbReference>
<keyword evidence="1" id="KW-0489">Methyltransferase</keyword>
<gene>
    <name evidence="1" type="primary">rlmD</name>
    <name evidence="1" type="ORF">E0946_04975</name>
</gene>
<keyword evidence="1" id="KW-0808">Transferase</keyword>
<name>A0AC61QIN8_9BACT</name>
<comment type="caution">
    <text evidence="1">The sequence shown here is derived from an EMBL/GenBank/DDBJ whole genome shotgun (WGS) entry which is preliminary data.</text>
</comment>
<organism evidence="1 2">
    <name type="scientific">Candidatus Syntrophosphaera thermopropionivorans</name>
    <dbReference type="NCBI Taxonomy" id="2593015"/>
    <lineage>
        <taxon>Bacteria</taxon>
        <taxon>Pseudomonadati</taxon>
        <taxon>Candidatus Cloacimonadota</taxon>
        <taxon>Candidatus Cloacimonadia</taxon>
        <taxon>Candidatus Cloacimonadales</taxon>
        <taxon>Candidatus Cloacimonadaceae</taxon>
        <taxon>Candidatus Syntrophosphaera</taxon>
    </lineage>
</organism>
<protein>
    <submittedName>
        <fullName evidence="1">23S rRNA (Uracil(1939)-C(5))-methyltransferase RlmD</fullName>
        <ecNumber evidence="1">2.1.1.190</ecNumber>
    </submittedName>
</protein>
<proteinExistence type="predicted"/>